<evidence type="ECO:0000256" key="3">
    <source>
        <dbReference type="PIRSR" id="PIRSR603782-1"/>
    </source>
</evidence>
<evidence type="ECO:0000256" key="1">
    <source>
        <dbReference type="ARBA" id="ARBA00010996"/>
    </source>
</evidence>
<protein>
    <submittedName>
        <fullName evidence="7">SCO family protein</fullName>
    </submittedName>
</protein>
<dbReference type="Proteomes" id="UP000265955">
    <property type="component" value="Unassembled WGS sequence"/>
</dbReference>
<keyword evidence="4" id="KW-1015">Disulfide bond</keyword>
<dbReference type="InterPro" id="IPR013766">
    <property type="entry name" value="Thioredoxin_domain"/>
</dbReference>
<dbReference type="PANTHER" id="PTHR12151:SF25">
    <property type="entry name" value="LINALOOL DEHYDRATASE_ISOMERASE DOMAIN-CONTAINING PROTEIN"/>
    <property type="match status" value="1"/>
</dbReference>
<dbReference type="PANTHER" id="PTHR12151">
    <property type="entry name" value="ELECTRON TRANSPORT PROTIN SCO1/SENC FAMILY MEMBER"/>
    <property type="match status" value="1"/>
</dbReference>
<feature type="domain" description="Thioredoxin" evidence="6">
    <location>
        <begin position="39"/>
        <end position="201"/>
    </location>
</feature>
<organism evidence="7 8">
    <name type="scientific">Noviherbaspirillum saxi</name>
    <dbReference type="NCBI Taxonomy" id="2320863"/>
    <lineage>
        <taxon>Bacteria</taxon>
        <taxon>Pseudomonadati</taxon>
        <taxon>Pseudomonadota</taxon>
        <taxon>Betaproteobacteria</taxon>
        <taxon>Burkholderiales</taxon>
        <taxon>Oxalobacteraceae</taxon>
        <taxon>Noviherbaspirillum</taxon>
    </lineage>
</organism>
<dbReference type="EMBL" id="QYUO01000003">
    <property type="protein sequence ID" value="RJF91997.1"/>
    <property type="molecule type" value="Genomic_DNA"/>
</dbReference>
<evidence type="ECO:0000259" key="6">
    <source>
        <dbReference type="PROSITE" id="PS51352"/>
    </source>
</evidence>
<evidence type="ECO:0000313" key="8">
    <source>
        <dbReference type="Proteomes" id="UP000265955"/>
    </source>
</evidence>
<evidence type="ECO:0000256" key="5">
    <source>
        <dbReference type="SAM" id="SignalP"/>
    </source>
</evidence>
<feature type="chain" id="PRO_5017394373" evidence="5">
    <location>
        <begin position="23"/>
        <end position="202"/>
    </location>
</feature>
<evidence type="ECO:0000313" key="7">
    <source>
        <dbReference type="EMBL" id="RJF91997.1"/>
    </source>
</evidence>
<sequence>MNTTIKTFRYLAALFVVSAALLGCEKAGTSAQKFGTVDITGGSWGANFQLTDHNGQPRTIADFKEKAVLLFFGYTNCPDVCPTTMVKLASVMEKLGKDAERVQVLMVTLDPKRDTPDVLKTYVPSFHPSFLGLLGSEQQVENTVKEFKVIRAIQTSDQNGFYTVDHSGGTYAFDPQGRLRLLISDSHSVDLIAQDLKSLLKT</sequence>
<feature type="signal peptide" evidence="5">
    <location>
        <begin position="1"/>
        <end position="22"/>
    </location>
</feature>
<evidence type="ECO:0000256" key="4">
    <source>
        <dbReference type="PIRSR" id="PIRSR603782-2"/>
    </source>
</evidence>
<keyword evidence="2 3" id="KW-0186">Copper</keyword>
<feature type="disulfide bond" description="Redox-active" evidence="4">
    <location>
        <begin position="77"/>
        <end position="81"/>
    </location>
</feature>
<gene>
    <name evidence="7" type="ORF">D3871_25380</name>
</gene>
<dbReference type="FunFam" id="3.40.30.10:FF:000013">
    <property type="entry name" value="Blast:Protein SCO1 homolog, mitochondrial"/>
    <property type="match status" value="1"/>
</dbReference>
<name>A0A3A3FFZ1_9BURK</name>
<dbReference type="CDD" id="cd02968">
    <property type="entry name" value="SCO"/>
    <property type="match status" value="1"/>
</dbReference>
<dbReference type="PROSITE" id="PS51352">
    <property type="entry name" value="THIOREDOXIN_2"/>
    <property type="match status" value="1"/>
</dbReference>
<feature type="binding site" evidence="3">
    <location>
        <position position="77"/>
    </location>
    <ligand>
        <name>Cu cation</name>
        <dbReference type="ChEBI" id="CHEBI:23378"/>
    </ligand>
</feature>
<dbReference type="RefSeq" id="WP_119771883.1">
    <property type="nucleotide sequence ID" value="NZ_QYUO01000003.1"/>
</dbReference>
<dbReference type="PROSITE" id="PS51257">
    <property type="entry name" value="PROKAR_LIPOPROTEIN"/>
    <property type="match status" value="1"/>
</dbReference>
<comment type="caution">
    <text evidence="7">The sequence shown here is derived from an EMBL/GenBank/DDBJ whole genome shotgun (WGS) entry which is preliminary data.</text>
</comment>
<dbReference type="SUPFAM" id="SSF52833">
    <property type="entry name" value="Thioredoxin-like"/>
    <property type="match status" value="1"/>
</dbReference>
<dbReference type="InterPro" id="IPR003782">
    <property type="entry name" value="SCO1/SenC"/>
</dbReference>
<keyword evidence="3" id="KW-0479">Metal-binding</keyword>
<reference evidence="8" key="1">
    <citation type="submission" date="2018-09" db="EMBL/GenBank/DDBJ databases">
        <authorList>
            <person name="Zhu H."/>
        </authorList>
    </citation>
    <scope>NUCLEOTIDE SEQUENCE [LARGE SCALE GENOMIC DNA]</scope>
    <source>
        <strain evidence="8">K1R23-30</strain>
    </source>
</reference>
<accession>A0A3A3FFZ1</accession>
<evidence type="ECO:0000256" key="2">
    <source>
        <dbReference type="ARBA" id="ARBA00023008"/>
    </source>
</evidence>
<comment type="similarity">
    <text evidence="1">Belongs to the SCO1/2 family.</text>
</comment>
<dbReference type="Gene3D" id="3.40.30.10">
    <property type="entry name" value="Glutaredoxin"/>
    <property type="match status" value="1"/>
</dbReference>
<dbReference type="AlphaFoldDB" id="A0A3A3FFZ1"/>
<dbReference type="Pfam" id="PF02630">
    <property type="entry name" value="SCO1-SenC"/>
    <property type="match status" value="1"/>
</dbReference>
<feature type="binding site" evidence="3">
    <location>
        <position position="81"/>
    </location>
    <ligand>
        <name>Cu cation</name>
        <dbReference type="ChEBI" id="CHEBI:23378"/>
    </ligand>
</feature>
<dbReference type="InterPro" id="IPR036249">
    <property type="entry name" value="Thioredoxin-like_sf"/>
</dbReference>
<keyword evidence="5" id="KW-0732">Signal</keyword>
<keyword evidence="8" id="KW-1185">Reference proteome</keyword>
<proteinExistence type="inferred from homology"/>
<dbReference type="GO" id="GO:0046872">
    <property type="term" value="F:metal ion binding"/>
    <property type="evidence" value="ECO:0007669"/>
    <property type="project" value="UniProtKB-KW"/>
</dbReference>
<dbReference type="OrthoDB" id="9790194at2"/>
<feature type="binding site" evidence="3">
    <location>
        <position position="166"/>
    </location>
    <ligand>
        <name>Cu cation</name>
        <dbReference type="ChEBI" id="CHEBI:23378"/>
    </ligand>
</feature>